<accession>A0A9P8Y7G1</accession>
<sequence length="200" mass="21058">MPGLAAFAKNRTIPATLDTSIAYPYSAIGTLVSSNGKSFRAGTLVGRRLVLTASGCLASAIVGFYPFAEEALGNECNPYQVSTNYPSVDEVYFYGQELIEALQSDSKPVSAFPEARVSMSTGHPGLAGSDTGLDKCDAQAFACLLLYLTRKDEDLSQNAGAARSHMSSTDTDPIMPHATRCFGMTGGATVEAKAGARPKR</sequence>
<evidence type="ECO:0000313" key="1">
    <source>
        <dbReference type="EMBL" id="KAH7032569.1"/>
    </source>
</evidence>
<comment type="caution">
    <text evidence="1">The sequence shown here is derived from an EMBL/GenBank/DDBJ whole genome shotgun (WGS) entry which is preliminary data.</text>
</comment>
<dbReference type="Proteomes" id="UP000756346">
    <property type="component" value="Unassembled WGS sequence"/>
</dbReference>
<dbReference type="RefSeq" id="XP_046013401.1">
    <property type="nucleotide sequence ID" value="XM_046156598.1"/>
</dbReference>
<proteinExistence type="predicted"/>
<dbReference type="GeneID" id="70186144"/>
<keyword evidence="2" id="KW-1185">Reference proteome</keyword>
<organism evidence="1 2">
    <name type="scientific">Microdochium trichocladiopsis</name>
    <dbReference type="NCBI Taxonomy" id="1682393"/>
    <lineage>
        <taxon>Eukaryota</taxon>
        <taxon>Fungi</taxon>
        <taxon>Dikarya</taxon>
        <taxon>Ascomycota</taxon>
        <taxon>Pezizomycotina</taxon>
        <taxon>Sordariomycetes</taxon>
        <taxon>Xylariomycetidae</taxon>
        <taxon>Xylariales</taxon>
        <taxon>Microdochiaceae</taxon>
        <taxon>Microdochium</taxon>
    </lineage>
</organism>
<evidence type="ECO:0000313" key="2">
    <source>
        <dbReference type="Proteomes" id="UP000756346"/>
    </source>
</evidence>
<gene>
    <name evidence="1" type="ORF">B0I36DRAFT_347761</name>
</gene>
<reference evidence="1" key="1">
    <citation type="journal article" date="2021" name="Nat. Commun.">
        <title>Genetic determinants of endophytism in the Arabidopsis root mycobiome.</title>
        <authorList>
            <person name="Mesny F."/>
            <person name="Miyauchi S."/>
            <person name="Thiergart T."/>
            <person name="Pickel B."/>
            <person name="Atanasova L."/>
            <person name="Karlsson M."/>
            <person name="Huettel B."/>
            <person name="Barry K.W."/>
            <person name="Haridas S."/>
            <person name="Chen C."/>
            <person name="Bauer D."/>
            <person name="Andreopoulos W."/>
            <person name="Pangilinan J."/>
            <person name="LaButti K."/>
            <person name="Riley R."/>
            <person name="Lipzen A."/>
            <person name="Clum A."/>
            <person name="Drula E."/>
            <person name="Henrissat B."/>
            <person name="Kohler A."/>
            <person name="Grigoriev I.V."/>
            <person name="Martin F.M."/>
            <person name="Hacquard S."/>
        </authorList>
    </citation>
    <scope>NUCLEOTIDE SEQUENCE</scope>
    <source>
        <strain evidence="1">MPI-CAGE-CH-0230</strain>
    </source>
</reference>
<name>A0A9P8Y7G1_9PEZI</name>
<dbReference type="EMBL" id="JAGTJQ010000004">
    <property type="protein sequence ID" value="KAH7032569.1"/>
    <property type="molecule type" value="Genomic_DNA"/>
</dbReference>
<protein>
    <submittedName>
        <fullName evidence="1">Uncharacterized protein</fullName>
    </submittedName>
</protein>
<dbReference type="OrthoDB" id="10037376at2759"/>
<dbReference type="AlphaFoldDB" id="A0A9P8Y7G1"/>